<dbReference type="EMBL" id="LN649229">
    <property type="protein sequence ID" value="CEI67416.1"/>
    <property type="molecule type" value="Genomic_DNA"/>
</dbReference>
<evidence type="ECO:0000313" key="2">
    <source>
        <dbReference type="Proteomes" id="UP000245910"/>
    </source>
</evidence>
<dbReference type="AlphaFoldDB" id="A0A2L2TTP5"/>
<protein>
    <recommendedName>
        <fullName evidence="3">F-box domain-containing protein</fullName>
    </recommendedName>
</protein>
<sequence length="454" mass="51557">MGNKRQHNMVSLDNLPPEILLPVITSLPDLNSLWKLLQASPHVWHLFEDGSTSLVITEGILSGPHSTIPPKIRQLIRGVILVRSGTLPFENLDEFGSQFMKAMIPCLVPDEATVKTLGPESLSHRSSSAVLRSVVATSYHLSALSQSYLASCLERLRDPSFRPLHAYNPSPYYTHDYKDAEGYVPAWDRQFVGTPVHVVDMGQPTWVEEMRAVRVMWIMQLVGEMQLLLDSKTSIGWSKDDVSRLLEMGPVDLFHQPDSPISDTEPIKSAMDYLATLRSPAKDRFYRLPAAPAPSLNNRWTTALPNHNEVFMQVKAYRLNGKFHWLRKGSQVPEGATPVETPTVTDEKLWEQTAKAFDFRPYGVNFWQRLKDDGHSGESPLPDVSFKSFRPLGLAFWDRKRLWLLGLASGVNSNKYHLEGFYFFVWESILPPEEVTAIKARARVTFKPWEVRLH</sequence>
<evidence type="ECO:0000313" key="1">
    <source>
        <dbReference type="EMBL" id="CEI67416.1"/>
    </source>
</evidence>
<dbReference type="Proteomes" id="UP000245910">
    <property type="component" value="Chromosome I"/>
</dbReference>
<dbReference type="STRING" id="56646.A0A2L2TTP5"/>
<proteinExistence type="predicted"/>
<reference evidence="2" key="1">
    <citation type="submission" date="2014-10" db="EMBL/GenBank/DDBJ databases">
        <authorList>
            <person name="King R."/>
        </authorList>
    </citation>
    <scope>NUCLEOTIDE SEQUENCE [LARGE SCALE GENOMIC DNA]</scope>
    <source>
        <strain evidence="2">A3/5</strain>
    </source>
</reference>
<organism evidence="1 2">
    <name type="scientific">Fusarium venenatum</name>
    <dbReference type="NCBI Taxonomy" id="56646"/>
    <lineage>
        <taxon>Eukaryota</taxon>
        <taxon>Fungi</taxon>
        <taxon>Dikarya</taxon>
        <taxon>Ascomycota</taxon>
        <taxon>Pezizomycotina</taxon>
        <taxon>Sordariomycetes</taxon>
        <taxon>Hypocreomycetidae</taxon>
        <taxon>Hypocreales</taxon>
        <taxon>Nectriaceae</taxon>
        <taxon>Fusarium</taxon>
    </lineage>
</organism>
<accession>A0A2L2TTP5</accession>
<name>A0A2L2TTP5_9HYPO</name>
<keyword evidence="2" id="KW-1185">Reference proteome</keyword>
<evidence type="ECO:0008006" key="3">
    <source>
        <dbReference type="Google" id="ProtNLM"/>
    </source>
</evidence>